<proteinExistence type="predicted"/>
<evidence type="ECO:0000313" key="1">
    <source>
        <dbReference type="EMBL" id="WOC52186.1"/>
    </source>
</evidence>
<keyword evidence="2" id="KW-1185">Reference proteome</keyword>
<accession>A0AAU0F292</accession>
<dbReference type="RefSeq" id="WP_327983695.1">
    <property type="nucleotide sequence ID" value="NZ_CP136426.1"/>
</dbReference>
<gene>
    <name evidence="1" type="ORF">BPO_1539</name>
</gene>
<reference evidence="1" key="1">
    <citation type="submission" date="2023-10" db="EMBL/GenBank/DDBJ databases">
        <title>Characterization and whole genome sequencing of a novel strain of Bergeyella porcorum QD2021 isolated from pig.</title>
        <authorList>
            <person name="Liu G."/>
            <person name="Chen C."/>
            <person name="Han X."/>
        </authorList>
    </citation>
    <scope>NUCLEOTIDE SEQUENCE</scope>
    <source>
        <strain evidence="1">QD2021</strain>
    </source>
</reference>
<dbReference type="AlphaFoldDB" id="A0AAU0F292"/>
<dbReference type="Proteomes" id="UP001432059">
    <property type="component" value="Chromosome"/>
</dbReference>
<protein>
    <submittedName>
        <fullName evidence="1">Uncharacterized protein</fullName>
    </submittedName>
</protein>
<dbReference type="KEGG" id="bpor:BPO_1539"/>
<dbReference type="EMBL" id="CP136426">
    <property type="protein sequence ID" value="WOC52186.1"/>
    <property type="molecule type" value="Genomic_DNA"/>
</dbReference>
<name>A0AAU0F292_9FLAO</name>
<evidence type="ECO:0000313" key="2">
    <source>
        <dbReference type="Proteomes" id="UP001432059"/>
    </source>
</evidence>
<sequence>MALIDETGEMFGEEYTLVAVADYLLKHKKGAAISNLSSVEL</sequence>
<organism evidence="1 2">
    <name type="scientific">Bergeyella porcorum</name>
    <dbReference type="NCBI Taxonomy" id="1735111"/>
    <lineage>
        <taxon>Bacteria</taxon>
        <taxon>Pseudomonadati</taxon>
        <taxon>Bacteroidota</taxon>
        <taxon>Flavobacteriia</taxon>
        <taxon>Flavobacteriales</taxon>
        <taxon>Weeksellaceae</taxon>
        <taxon>Bergeyella</taxon>
    </lineage>
</organism>